<dbReference type="InterPro" id="IPR000795">
    <property type="entry name" value="T_Tr_GTP-bd_dom"/>
</dbReference>
<keyword evidence="9" id="KW-1185">Reference proteome</keyword>
<keyword evidence="5" id="KW-0342">GTP-binding</keyword>
<gene>
    <name evidence="8" type="ORF">BMR1_02g03725</name>
</gene>
<dbReference type="PANTHER" id="PTHR23115">
    <property type="entry name" value="TRANSLATION FACTOR"/>
    <property type="match status" value="1"/>
</dbReference>
<dbReference type="AlphaFoldDB" id="A0A1R4AAV3"/>
<organism evidence="8 9">
    <name type="scientific">Babesia microti (strain RI)</name>
    <dbReference type="NCBI Taxonomy" id="1133968"/>
    <lineage>
        <taxon>Eukaryota</taxon>
        <taxon>Sar</taxon>
        <taxon>Alveolata</taxon>
        <taxon>Apicomplexa</taxon>
        <taxon>Aconoidasida</taxon>
        <taxon>Piroplasmida</taxon>
        <taxon>Babesiidae</taxon>
        <taxon>Babesia</taxon>
    </lineage>
</organism>
<dbReference type="Gene3D" id="3.40.50.300">
    <property type="entry name" value="P-loop containing nucleotide triphosphate hydrolases"/>
    <property type="match status" value="1"/>
</dbReference>
<dbReference type="InterPro" id="IPR009001">
    <property type="entry name" value="Transl_elong_EF1A/Init_IF2_C"/>
</dbReference>
<dbReference type="Gene3D" id="2.40.30.10">
    <property type="entry name" value="Translation factors"/>
    <property type="match status" value="2"/>
</dbReference>
<evidence type="ECO:0000313" key="9">
    <source>
        <dbReference type="Proteomes" id="UP000002899"/>
    </source>
</evidence>
<dbReference type="Pfam" id="PF22594">
    <property type="entry name" value="GTP-eEF1A_C"/>
    <property type="match status" value="1"/>
</dbReference>
<dbReference type="FunFam" id="2.40.30.10:FF:000020">
    <property type="entry name" value="Translation elongation factor EF-1"/>
    <property type="match status" value="1"/>
</dbReference>
<keyword evidence="3" id="KW-0963">Cytoplasm</keyword>
<feature type="region of interest" description="Disordered" evidence="6">
    <location>
        <begin position="60"/>
        <end position="98"/>
    </location>
</feature>
<evidence type="ECO:0000256" key="3">
    <source>
        <dbReference type="ARBA" id="ARBA00022490"/>
    </source>
</evidence>
<dbReference type="EMBL" id="FO082872">
    <property type="protein sequence ID" value="SJK86132.1"/>
    <property type="molecule type" value="Genomic_DNA"/>
</dbReference>
<dbReference type="CDD" id="cd03704">
    <property type="entry name" value="eRF3_C_III"/>
    <property type="match status" value="1"/>
</dbReference>
<evidence type="ECO:0000259" key="7">
    <source>
        <dbReference type="PROSITE" id="PS51722"/>
    </source>
</evidence>
<comment type="similarity">
    <text evidence="2">Belongs to the TRAFAC class translation factor GTPase superfamily. Classic translation factor GTPase family. EF-Tu/EF-1A subfamily.</text>
</comment>
<dbReference type="VEuPathDB" id="PiroplasmaDB:BMR1_02g03725"/>
<dbReference type="InterPro" id="IPR050100">
    <property type="entry name" value="TRAFAC_GTPase_members"/>
</dbReference>
<dbReference type="KEGG" id="bmic:BMR1_02g03725"/>
<dbReference type="PRINTS" id="PR00315">
    <property type="entry name" value="ELONGATNFCT"/>
</dbReference>
<dbReference type="GO" id="GO:0003924">
    <property type="term" value="F:GTPase activity"/>
    <property type="evidence" value="ECO:0007669"/>
    <property type="project" value="InterPro"/>
</dbReference>
<dbReference type="OrthoDB" id="342024at2759"/>
<protein>
    <submittedName>
        <fullName evidence="8">G1 to S phase transition protein</fullName>
    </submittedName>
</protein>
<dbReference type="SUPFAM" id="SSF52540">
    <property type="entry name" value="P-loop containing nucleoside triphosphate hydrolases"/>
    <property type="match status" value="1"/>
</dbReference>
<dbReference type="Pfam" id="PF00009">
    <property type="entry name" value="GTP_EFTU"/>
    <property type="match status" value="1"/>
</dbReference>
<dbReference type="Pfam" id="PF03144">
    <property type="entry name" value="GTP_EFTU_D2"/>
    <property type="match status" value="1"/>
</dbReference>
<dbReference type="PROSITE" id="PS51722">
    <property type="entry name" value="G_TR_2"/>
    <property type="match status" value="1"/>
</dbReference>
<dbReference type="SUPFAM" id="SSF50465">
    <property type="entry name" value="EF-Tu/eEF-1alpha/eIF2-gamma C-terminal domain"/>
    <property type="match status" value="1"/>
</dbReference>
<name>A0A1R4AAV3_BABMR</name>
<dbReference type="GO" id="GO:0005737">
    <property type="term" value="C:cytoplasm"/>
    <property type="evidence" value="ECO:0007669"/>
    <property type="project" value="UniProtKB-SubCell"/>
</dbReference>
<dbReference type="GO" id="GO:0005525">
    <property type="term" value="F:GTP binding"/>
    <property type="evidence" value="ECO:0007669"/>
    <property type="project" value="UniProtKB-KW"/>
</dbReference>
<evidence type="ECO:0000256" key="2">
    <source>
        <dbReference type="ARBA" id="ARBA00007249"/>
    </source>
</evidence>
<feature type="domain" description="Tr-type G" evidence="7">
    <location>
        <begin position="102"/>
        <end position="343"/>
    </location>
</feature>
<evidence type="ECO:0000256" key="5">
    <source>
        <dbReference type="ARBA" id="ARBA00023134"/>
    </source>
</evidence>
<evidence type="ECO:0000256" key="4">
    <source>
        <dbReference type="ARBA" id="ARBA00022741"/>
    </source>
</evidence>
<dbReference type="CDD" id="cd01883">
    <property type="entry name" value="EF1_alpha"/>
    <property type="match status" value="1"/>
</dbReference>
<dbReference type="PROSITE" id="PS00301">
    <property type="entry name" value="G_TR_1"/>
    <property type="match status" value="1"/>
</dbReference>
<dbReference type="InterPro" id="IPR027417">
    <property type="entry name" value="P-loop_NTPase"/>
</dbReference>
<dbReference type="SUPFAM" id="SSF50447">
    <property type="entry name" value="Translation proteins"/>
    <property type="match status" value="1"/>
</dbReference>
<dbReference type="FunFam" id="3.40.50.300:FF:001202">
    <property type="entry name" value="Translation elongation factor EF-1 subunit alpha"/>
    <property type="match status" value="1"/>
</dbReference>
<dbReference type="Proteomes" id="UP000002899">
    <property type="component" value="Chromosome II"/>
</dbReference>
<reference evidence="8 9" key="2">
    <citation type="journal article" date="2013" name="PLoS ONE">
        <title>Whole genome mapping and re-organization of the nuclear and mitochondrial genomes of Babesia microti isolates.</title>
        <authorList>
            <person name="Cornillot E."/>
            <person name="Dassouli A."/>
            <person name="Garg A."/>
            <person name="Pachikara N."/>
            <person name="Randazzo S."/>
            <person name="Depoix D."/>
            <person name="Carcy B."/>
            <person name="Delbecq S."/>
            <person name="Frutos R."/>
            <person name="Silva J.C."/>
            <person name="Sutton R."/>
            <person name="Krause P.J."/>
            <person name="Mamoun C.B."/>
        </authorList>
    </citation>
    <scope>NUCLEOTIDE SEQUENCE [LARGE SCALE GENOMIC DNA]</scope>
    <source>
        <strain evidence="8 9">RI</strain>
    </source>
</reference>
<evidence type="ECO:0000256" key="1">
    <source>
        <dbReference type="ARBA" id="ARBA00004496"/>
    </source>
</evidence>
<evidence type="ECO:0000313" key="8">
    <source>
        <dbReference type="EMBL" id="SJK86132.1"/>
    </source>
</evidence>
<dbReference type="InterPro" id="IPR031157">
    <property type="entry name" value="G_TR_CS"/>
</dbReference>
<reference evidence="8 9" key="1">
    <citation type="journal article" date="2012" name="Nucleic Acids Res.">
        <title>Sequencing of the smallest Apicomplexan genome from the human pathogen Babesia microti.</title>
        <authorList>
            <person name="Cornillot E."/>
            <person name="Hadj-Kaddour K."/>
            <person name="Dassouli A."/>
            <person name="Noel B."/>
            <person name="Ranwez V."/>
            <person name="Vacherie B."/>
            <person name="Augagneur Y."/>
            <person name="Bres V."/>
            <person name="Duclos A."/>
            <person name="Randazzo S."/>
            <person name="Carcy B."/>
            <person name="Debierre-Grockiego F."/>
            <person name="Delbecq S."/>
            <person name="Moubri-Menage K."/>
            <person name="Shams-Eldin H."/>
            <person name="Usmani-Brown S."/>
            <person name="Bringaud F."/>
            <person name="Wincker P."/>
            <person name="Vivares C.P."/>
            <person name="Schwarz R.T."/>
            <person name="Schetters T.P."/>
            <person name="Krause P.J."/>
            <person name="Gorenflot A."/>
            <person name="Berry V."/>
            <person name="Barbe V."/>
            <person name="Ben Mamoun C."/>
        </authorList>
    </citation>
    <scope>NUCLEOTIDE SEQUENCE [LARGE SCALE GENOMIC DNA]</scope>
    <source>
        <strain evidence="8 9">RI</strain>
    </source>
</reference>
<reference evidence="8 9" key="3">
    <citation type="journal article" date="2016" name="Sci. Rep.">
        <title>Genome-wide diversity and gene expression profiling of Babesia microti isolates identify polymorphic genes that mediate host-pathogen interactions.</title>
        <authorList>
            <person name="Silva J.C."/>
            <person name="Cornillot E."/>
            <person name="McCracken C."/>
            <person name="Usmani-Brown S."/>
            <person name="Dwivedi A."/>
            <person name="Ifeonu O.O."/>
            <person name="Crabtree J."/>
            <person name="Gotia H.T."/>
            <person name="Virji A.Z."/>
            <person name="Reynes C."/>
            <person name="Colinge J."/>
            <person name="Kumar V."/>
            <person name="Lawres L."/>
            <person name="Pazzi J.E."/>
            <person name="Pablo J.V."/>
            <person name="Hung C."/>
            <person name="Brancato J."/>
            <person name="Kumari P."/>
            <person name="Orvis J."/>
            <person name="Tretina K."/>
            <person name="Chibucos M."/>
            <person name="Ott S."/>
            <person name="Sadzewicz L."/>
            <person name="Sengamalay N."/>
            <person name="Shetty A.C."/>
            <person name="Su Q."/>
            <person name="Tallon L."/>
            <person name="Fraser C.M."/>
            <person name="Frutos R."/>
            <person name="Molina D.M."/>
            <person name="Krause P.J."/>
            <person name="Ben Mamoun C."/>
        </authorList>
    </citation>
    <scope>NUCLEOTIDE SEQUENCE [LARGE SCALE GENOMIC DNA]</scope>
    <source>
        <strain evidence="8 9">RI</strain>
    </source>
</reference>
<sequence length="540" mass="60478">MESSSFKFNPNAIDFVPNNFTGYSKKNSTEVDELSEETQKLIINQQISKWDDEPVEVGLGEASRQNERKSPSPINKSNGNELVKKIDGGDYRKNVPPDPDPRIHLNIVFIGHIDAGKSTTCGNILYQSGYVDERTIEKYEKEAIEKGRDSWFLAFIMDTNEEERAKGKTVEVGRATIETPNRRFTILDAPGHRSFVPNMIGGAAQADCGVLIISARKGEFETGFERGGQTREHALLARTLGVSQLIVAVNKMDDPSCNWSEERYTSICTKLKPYLKKCGYNENKDIHFVPISGLTGQNLIEHVSNKNYKNYNANASWYGLDKPSLMKLLDTIPPPERSADAPLRIPLIDGYKDNGIMCLGKVELGTVRSGQQCIIMPDRVKAKVANVYFEDEEFAYAKPGENIRLRLLGIEEDQVNKGCVICDITNLCPVSSKFMAQLAIIDLHPHRPIIAAGYSCILHVHTIFEEVEFLTLLESIDRKTKKRKDNPAFVKQDLMVTAILKLKNSVCLETFERCGPMARITLRDEGKTVAIGKITKIITD</sequence>
<dbReference type="RefSeq" id="XP_021338326.1">
    <property type="nucleotide sequence ID" value="XM_021481719.1"/>
</dbReference>
<proteinExistence type="inferred from homology"/>
<accession>A0A1R4AAV3</accession>
<dbReference type="InterPro" id="IPR054696">
    <property type="entry name" value="GTP-eEF1A_C"/>
</dbReference>
<comment type="subcellular location">
    <subcellularLocation>
        <location evidence="1">Cytoplasm</location>
    </subcellularLocation>
</comment>
<evidence type="ECO:0000256" key="6">
    <source>
        <dbReference type="SAM" id="MobiDB-lite"/>
    </source>
</evidence>
<dbReference type="CDD" id="cd04089">
    <property type="entry name" value="eRF3_II"/>
    <property type="match status" value="1"/>
</dbReference>
<keyword evidence="4" id="KW-0547">Nucleotide-binding</keyword>
<dbReference type="InterPro" id="IPR009000">
    <property type="entry name" value="Transl_B-barrel_sf"/>
</dbReference>
<dbReference type="GeneID" id="24424527"/>
<dbReference type="InterPro" id="IPR004161">
    <property type="entry name" value="EFTu-like_2"/>
</dbReference>
<feature type="compositionally biased region" description="Basic and acidic residues" evidence="6">
    <location>
        <begin position="82"/>
        <end position="98"/>
    </location>
</feature>